<proteinExistence type="predicted"/>
<dbReference type="Proteomes" id="UP001642360">
    <property type="component" value="Unassembled WGS sequence"/>
</dbReference>
<dbReference type="AlphaFoldDB" id="A0ABC8SYH7"/>
<feature type="transmembrane region" description="Helical" evidence="3">
    <location>
        <begin position="93"/>
        <end position="119"/>
    </location>
</feature>
<feature type="coiled-coil region" evidence="1">
    <location>
        <begin position="696"/>
        <end position="832"/>
    </location>
</feature>
<reference evidence="5 6" key="1">
    <citation type="submission" date="2024-02" db="EMBL/GenBank/DDBJ databases">
        <authorList>
            <person name="Vignale AGUSTIN F."/>
            <person name="Sosa J E."/>
            <person name="Modenutti C."/>
        </authorList>
    </citation>
    <scope>NUCLEOTIDE SEQUENCE [LARGE SCALE GENOMIC DNA]</scope>
</reference>
<comment type="caution">
    <text evidence="5">The sequence shown here is derived from an EMBL/GenBank/DDBJ whole genome shotgun (WGS) entry which is preliminary data.</text>
</comment>
<keyword evidence="3" id="KW-0812">Transmembrane</keyword>
<feature type="domain" description="SLH" evidence="4">
    <location>
        <begin position="601"/>
        <end position="669"/>
    </location>
</feature>
<evidence type="ECO:0000256" key="3">
    <source>
        <dbReference type="SAM" id="Phobius"/>
    </source>
</evidence>
<feature type="compositionally biased region" description="Basic and acidic residues" evidence="2">
    <location>
        <begin position="145"/>
        <end position="163"/>
    </location>
</feature>
<protein>
    <recommendedName>
        <fullName evidence="4">SLH domain-containing protein</fullName>
    </recommendedName>
</protein>
<organism evidence="5 6">
    <name type="scientific">Ilex paraguariensis</name>
    <name type="common">yerba mate</name>
    <dbReference type="NCBI Taxonomy" id="185542"/>
    <lineage>
        <taxon>Eukaryota</taxon>
        <taxon>Viridiplantae</taxon>
        <taxon>Streptophyta</taxon>
        <taxon>Embryophyta</taxon>
        <taxon>Tracheophyta</taxon>
        <taxon>Spermatophyta</taxon>
        <taxon>Magnoliopsida</taxon>
        <taxon>eudicotyledons</taxon>
        <taxon>Gunneridae</taxon>
        <taxon>Pentapetalae</taxon>
        <taxon>asterids</taxon>
        <taxon>campanulids</taxon>
        <taxon>Aquifoliales</taxon>
        <taxon>Aquifoliaceae</taxon>
        <taxon>Ilex</taxon>
    </lineage>
</organism>
<feature type="region of interest" description="Disordered" evidence="2">
    <location>
        <begin position="44"/>
        <end position="83"/>
    </location>
</feature>
<feature type="region of interest" description="Disordered" evidence="2">
    <location>
        <begin position="296"/>
        <end position="318"/>
    </location>
</feature>
<evidence type="ECO:0000259" key="4">
    <source>
        <dbReference type="PROSITE" id="PS51272"/>
    </source>
</evidence>
<evidence type="ECO:0000313" key="6">
    <source>
        <dbReference type="Proteomes" id="UP001642360"/>
    </source>
</evidence>
<feature type="compositionally biased region" description="Polar residues" evidence="2">
    <location>
        <begin position="309"/>
        <end position="318"/>
    </location>
</feature>
<feature type="compositionally biased region" description="Low complexity" evidence="2">
    <location>
        <begin position="62"/>
        <end position="71"/>
    </location>
</feature>
<dbReference type="EMBL" id="CAUOFW020003613">
    <property type="protein sequence ID" value="CAK9160931.1"/>
    <property type="molecule type" value="Genomic_DNA"/>
</dbReference>
<keyword evidence="6" id="KW-1185">Reference proteome</keyword>
<keyword evidence="3" id="KW-1133">Transmembrane helix</keyword>
<gene>
    <name evidence="5" type="ORF">ILEXP_LOCUS29724</name>
</gene>
<sequence>MSSSSTTWSPSSFQLRLALNCRKPSSVFVRIGVQKVSRRIRVFSTSGDSGRNGNGVERRRSGNSWMSSNSSADGLSGWSGADAGEKSVDSQRLGVSGIVASGVSGVILIAGLTFAALSISKRSASRPKQQMKPFTTEQEVSLVSDDPHEVVEEERNGDIDKMQDSSSMESNKGIVKDPSPFTENNETAIENGLRNDTDVEYKSGGGNVINNASTQQQSLQNESAIDAMLVAPEATPKLPESEIYDGSFVASSFEKLDGTIIAEKSNLTTELKENLIDAKLMNSSVLDANPTTLSTDHWEGVTDSRETENSVFSKDSHSSSMVLASSGPLAFTTSVNPQSDALLEPTNLHEQDTETVSSLSTKDFDLGKVPEVSTEGNKPSLEVRDLNGGGLSGTISVSAYPFADEQDGNGYNEIHGTRSFFHSMNSGNFFSSAGIPAPSVVSAAGKVFPGKVLVPAVVDQVQGQALAALQVLKVIEADVQPGDLCTRREYARWLVSASSALSRNTVSKVYPAMYIENVTDLAFDDITPEDPDFPSIQGLAEAGLISSKLSRHDLQPSLDEDTSPLCFSPDSRLSRQDLVSWKMAIEKRQLPVADRKILQEVSGFIDIDKINPDAWPALVADLSAGEQGIIALAFGYTRMFQPDKPVTKAQAAIALATGEAADIVSEELARIEAESIAEKAVAAHSALVAQVEKDVNANFQKELSMEKEKIDAVQKLAEEARQELERLRAAREEENIALMRERAAVESEMEVLSRLRHEVEDQLQTLMSDKVAISYDKEKVSKLRKDAEIENQEITRLQYELEVERKALSMARAWAEDEAKRAREQAKVLEEARYHWERHGIKVVVDDDLREEENAGVTWLTAGKEFSVEGTVSRAENLADKLKAMAADVRGKSRDTIDKVIQKILFLIFSLKEWTLDVAKRTGELKDAAMSKVALDAGKRTGELKDAAMSKVAGSLKDLQQSSSEFTLSIREGAKRVAGDCREGVEKLTQKFKT</sequence>
<dbReference type="PANTHER" id="PTHR33740:SF3">
    <property type="entry name" value="GPI-ANCHORED ADHESIN-LIKE PROTEIN"/>
    <property type="match status" value="1"/>
</dbReference>
<feature type="region of interest" description="Disordered" evidence="2">
    <location>
        <begin position="122"/>
        <end position="183"/>
    </location>
</feature>
<dbReference type="PROSITE" id="PS51272">
    <property type="entry name" value="SLH"/>
    <property type="match status" value="1"/>
</dbReference>
<evidence type="ECO:0000256" key="1">
    <source>
        <dbReference type="SAM" id="Coils"/>
    </source>
</evidence>
<keyword evidence="1" id="KW-0175">Coiled coil</keyword>
<accession>A0ABC8SYH7</accession>
<dbReference type="PANTHER" id="PTHR33740">
    <property type="entry name" value="GPI-ANCHORED ADHESIN-LIKE PROTEIN"/>
    <property type="match status" value="1"/>
</dbReference>
<evidence type="ECO:0000313" key="5">
    <source>
        <dbReference type="EMBL" id="CAK9160931.1"/>
    </source>
</evidence>
<name>A0ABC8SYH7_9AQUA</name>
<dbReference type="InterPro" id="IPR001119">
    <property type="entry name" value="SLH_dom"/>
</dbReference>
<keyword evidence="3" id="KW-0472">Membrane</keyword>
<evidence type="ECO:0000256" key="2">
    <source>
        <dbReference type="SAM" id="MobiDB-lite"/>
    </source>
</evidence>
<feature type="compositionally biased region" description="Basic and acidic residues" evidence="2">
    <location>
        <begin position="296"/>
        <end position="308"/>
    </location>
</feature>
<feature type="compositionally biased region" description="Polar residues" evidence="2">
    <location>
        <begin position="122"/>
        <end position="141"/>
    </location>
</feature>